<sequence length="76" mass="8114">MGSRARARGMSFESIGYRRAGKRDMAKLGGLTITGKVFVQIGDGELVEVGEVEIPVEVSAGPRPPVTRSQLDIQKG</sequence>
<reference evidence="1 2" key="1">
    <citation type="submission" date="2018-09" db="EMBL/GenBank/DDBJ databases">
        <authorList>
            <person name="Rimple P.A."/>
            <person name="Stoner T.H."/>
            <person name="Garlena R.A."/>
            <person name="Russell D.A."/>
            <person name="Pope W.H."/>
            <person name="Jacobs-Sera D."/>
            <person name="Hatfull G.F."/>
        </authorList>
    </citation>
    <scope>NUCLEOTIDE SEQUENCE [LARGE SCALE GENOMIC DNA]</scope>
</reference>
<protein>
    <submittedName>
        <fullName evidence="1">Uncharacterized protein</fullName>
    </submittedName>
</protein>
<organism evidence="1 2">
    <name type="scientific">Arthrobacter phage Cote</name>
    <dbReference type="NCBI Taxonomy" id="2419953"/>
    <lineage>
        <taxon>Viruses</taxon>
        <taxon>Duplodnaviria</taxon>
        <taxon>Heunggongvirae</taxon>
        <taxon>Uroviricota</taxon>
        <taxon>Caudoviricetes</taxon>
        <taxon>Coralvirus</taxon>
        <taxon>Coralvirus coral</taxon>
    </lineage>
</organism>
<evidence type="ECO:0000313" key="1">
    <source>
        <dbReference type="EMBL" id="AYN57575.1"/>
    </source>
</evidence>
<name>A0A3G2KF71_9CAUD</name>
<evidence type="ECO:0000313" key="2">
    <source>
        <dbReference type="Proteomes" id="UP000282541"/>
    </source>
</evidence>
<gene>
    <name evidence="1" type="primary">1</name>
    <name evidence="1" type="ORF">PBI_COTE_1</name>
</gene>
<dbReference type="Proteomes" id="UP000282541">
    <property type="component" value="Segment"/>
</dbReference>
<proteinExistence type="predicted"/>
<dbReference type="EMBL" id="MH834608">
    <property type="protein sequence ID" value="AYN57575.1"/>
    <property type="molecule type" value="Genomic_DNA"/>
</dbReference>
<accession>A0A3G2KF71</accession>